<sequence>MRFFPLVLCAFILLVERSEAQQLPNILWIVSEDNSPYIGCYGDSLATTPNIDQLAKEGHLYTHAYANAPVCAPARNTIITGVYANSNGNQNMRSNYPLSDSVRFFPEYLRALGYYCTNMSKKDYNTSTTDTFWNESSLEAHYENREEGQPFFHVVNTSISHESSLHRFTPDSSLMHRPEEMVLPPYHPDTKEIRHDWAQYYDRITLMDHRVGEVLKELEESGQSENTIVFYLSDHGGVLARSKRFVYETGTHVPFVVRIPEKFKTLRPSEVGEAVDELISFVDMAPTMLSITDQSIPGYMQGRPFLGPRKTEEPEFVFMFRDRMDASYDLSRAVRSKKYRYIRNYLPHEIYGQYIDYLWKAPSVGSWEQECTKGNCNEMQMAFWKQKRAEELYDTENDPWEVNNLVDNPEYADVLVEMRAANRSWILNIGDAGFIPEQMLLDLVNQTNKAAYDLMRNDTFDLEAILNMAEKATEGGNIDLCLRGLKSEEAAVRFWAAVGLRIRCDQLTKKHKKALKRVLNDESPDVAVLAAETLYLHGENDLAINAIVRVLNQTARPFSRARALSFIREFEITDETVKATVRSTYNNSFEKDRFRYDLLASEVLMSKWSDTAR</sequence>
<dbReference type="Proteomes" id="UP001610063">
    <property type="component" value="Unassembled WGS sequence"/>
</dbReference>
<accession>A0ABW7NDZ7</accession>
<keyword evidence="3" id="KW-0378">Hydrolase</keyword>
<dbReference type="EMBL" id="JBIPKE010000020">
    <property type="protein sequence ID" value="MFH6985840.1"/>
    <property type="molecule type" value="Genomic_DNA"/>
</dbReference>
<evidence type="ECO:0000256" key="2">
    <source>
        <dbReference type="ARBA" id="ARBA00022723"/>
    </source>
</evidence>
<gene>
    <name evidence="6" type="ORF">ACHKAR_20465</name>
</gene>
<comment type="similarity">
    <text evidence="1">Belongs to the sulfatase family.</text>
</comment>
<evidence type="ECO:0000256" key="1">
    <source>
        <dbReference type="ARBA" id="ARBA00008779"/>
    </source>
</evidence>
<dbReference type="InterPro" id="IPR011989">
    <property type="entry name" value="ARM-like"/>
</dbReference>
<dbReference type="InterPro" id="IPR000917">
    <property type="entry name" value="Sulfatase_N"/>
</dbReference>
<organism evidence="6 7">
    <name type="scientific">Marinoscillum luteum</name>
    <dbReference type="NCBI Taxonomy" id="861051"/>
    <lineage>
        <taxon>Bacteria</taxon>
        <taxon>Pseudomonadati</taxon>
        <taxon>Bacteroidota</taxon>
        <taxon>Cytophagia</taxon>
        <taxon>Cytophagales</taxon>
        <taxon>Reichenbachiellaceae</taxon>
        <taxon>Marinoscillum</taxon>
    </lineage>
</organism>
<evidence type="ECO:0000256" key="4">
    <source>
        <dbReference type="ARBA" id="ARBA00022837"/>
    </source>
</evidence>
<protein>
    <submittedName>
        <fullName evidence="6">Sulfatase-like hydrolase/transferase</fullName>
    </submittedName>
</protein>
<feature type="domain" description="Sulfatase N-terminal" evidence="5">
    <location>
        <begin position="24"/>
        <end position="292"/>
    </location>
</feature>
<dbReference type="PROSITE" id="PS00523">
    <property type="entry name" value="SULFATASE_1"/>
    <property type="match status" value="1"/>
</dbReference>
<proteinExistence type="inferred from homology"/>
<dbReference type="SUPFAM" id="SSF48371">
    <property type="entry name" value="ARM repeat"/>
    <property type="match status" value="1"/>
</dbReference>
<dbReference type="InterPro" id="IPR024607">
    <property type="entry name" value="Sulfatase_CS"/>
</dbReference>
<dbReference type="InterPro" id="IPR050738">
    <property type="entry name" value="Sulfatase"/>
</dbReference>
<dbReference type="InterPro" id="IPR017850">
    <property type="entry name" value="Alkaline_phosphatase_core_sf"/>
</dbReference>
<dbReference type="Gene3D" id="1.25.10.10">
    <property type="entry name" value="Leucine-rich Repeat Variant"/>
    <property type="match status" value="1"/>
</dbReference>
<evidence type="ECO:0000259" key="5">
    <source>
        <dbReference type="Pfam" id="PF00884"/>
    </source>
</evidence>
<dbReference type="CDD" id="cd16027">
    <property type="entry name" value="SGSH"/>
    <property type="match status" value="1"/>
</dbReference>
<dbReference type="PANTHER" id="PTHR42693:SF53">
    <property type="entry name" value="ENDO-4-O-SULFATASE"/>
    <property type="match status" value="1"/>
</dbReference>
<evidence type="ECO:0000313" key="6">
    <source>
        <dbReference type="EMBL" id="MFH6985840.1"/>
    </source>
</evidence>
<dbReference type="Pfam" id="PF00884">
    <property type="entry name" value="Sulfatase"/>
    <property type="match status" value="1"/>
</dbReference>
<keyword evidence="7" id="KW-1185">Reference proteome</keyword>
<evidence type="ECO:0000256" key="3">
    <source>
        <dbReference type="ARBA" id="ARBA00022801"/>
    </source>
</evidence>
<reference evidence="6 7" key="1">
    <citation type="journal article" date="2013" name="Int. J. Syst. Evol. Microbiol.">
        <title>Marinoscillum luteum sp. nov., isolated from marine sediment.</title>
        <authorList>
            <person name="Cha I.T."/>
            <person name="Park S.J."/>
            <person name="Kim S.J."/>
            <person name="Kim J.G."/>
            <person name="Jung M.Y."/>
            <person name="Shin K.S."/>
            <person name="Kwon K.K."/>
            <person name="Yang S.H."/>
            <person name="Seo Y.S."/>
            <person name="Rhee S.K."/>
        </authorList>
    </citation>
    <scope>NUCLEOTIDE SEQUENCE [LARGE SCALE GENOMIC DNA]</scope>
    <source>
        <strain evidence="6 7">KCTC 23939</strain>
    </source>
</reference>
<dbReference type="RefSeq" id="WP_395419268.1">
    <property type="nucleotide sequence ID" value="NZ_JBIPKE010000020.1"/>
</dbReference>
<keyword evidence="2" id="KW-0479">Metal-binding</keyword>
<dbReference type="InterPro" id="IPR016024">
    <property type="entry name" value="ARM-type_fold"/>
</dbReference>
<comment type="caution">
    <text evidence="6">The sequence shown here is derived from an EMBL/GenBank/DDBJ whole genome shotgun (WGS) entry which is preliminary data.</text>
</comment>
<keyword evidence="4" id="KW-0106">Calcium</keyword>
<evidence type="ECO:0000313" key="7">
    <source>
        <dbReference type="Proteomes" id="UP001610063"/>
    </source>
</evidence>
<dbReference type="PANTHER" id="PTHR42693">
    <property type="entry name" value="ARYLSULFATASE FAMILY MEMBER"/>
    <property type="match status" value="1"/>
</dbReference>
<dbReference type="Gene3D" id="3.40.720.10">
    <property type="entry name" value="Alkaline Phosphatase, subunit A"/>
    <property type="match status" value="1"/>
</dbReference>
<dbReference type="SUPFAM" id="SSF53649">
    <property type="entry name" value="Alkaline phosphatase-like"/>
    <property type="match status" value="1"/>
</dbReference>
<name>A0ABW7NDZ7_9BACT</name>